<feature type="transmembrane region" description="Helical" evidence="1">
    <location>
        <begin position="103"/>
        <end position="124"/>
    </location>
</feature>
<proteinExistence type="predicted"/>
<accession>A0ABY7NS21</accession>
<dbReference type="RefSeq" id="WP_270076944.1">
    <property type="nucleotide sequence ID" value="NZ_CP115174.1"/>
</dbReference>
<evidence type="ECO:0000313" key="3">
    <source>
        <dbReference type="Proteomes" id="UP001210865"/>
    </source>
</evidence>
<protein>
    <submittedName>
        <fullName evidence="2">Uncharacterized protein</fullName>
    </submittedName>
</protein>
<keyword evidence="1" id="KW-0472">Membrane</keyword>
<dbReference type="EMBL" id="CP115174">
    <property type="protein sequence ID" value="WBO22296.1"/>
    <property type="molecule type" value="Genomic_DNA"/>
</dbReference>
<keyword evidence="3" id="KW-1185">Reference proteome</keyword>
<gene>
    <name evidence="2" type="ORF">PBT88_19470</name>
</gene>
<name>A0ABY7NS21_9SPHN</name>
<organism evidence="2 3">
    <name type="scientific">Sphingomonas abietis</name>
    <dbReference type="NCBI Taxonomy" id="3012344"/>
    <lineage>
        <taxon>Bacteria</taxon>
        <taxon>Pseudomonadati</taxon>
        <taxon>Pseudomonadota</taxon>
        <taxon>Alphaproteobacteria</taxon>
        <taxon>Sphingomonadales</taxon>
        <taxon>Sphingomonadaceae</taxon>
        <taxon>Sphingomonas</taxon>
    </lineage>
</organism>
<feature type="transmembrane region" description="Helical" evidence="1">
    <location>
        <begin position="77"/>
        <end position="97"/>
    </location>
</feature>
<evidence type="ECO:0000256" key="1">
    <source>
        <dbReference type="SAM" id="Phobius"/>
    </source>
</evidence>
<sequence>MFTDSPMTPQEEAADIAWENYAAAVTEFSRQVKAGEAHDRLRTQHEATMQAETRWKRAYAAITEPTPPTMQVESGRLTCEAFLLLSAIGAFVAFFLPGLGANFWPVVITFAVVAALGGWSFHFLSRLGSYLGGRL</sequence>
<keyword evidence="1" id="KW-0812">Transmembrane</keyword>
<keyword evidence="1" id="KW-1133">Transmembrane helix</keyword>
<reference evidence="2 3" key="1">
    <citation type="submission" date="2022-12" db="EMBL/GenBank/DDBJ databases">
        <title>Sphingomonas abieness sp. nov., an endophytic bacterium isolated from Abies koreana.</title>
        <authorList>
            <person name="Jiang L."/>
            <person name="Lee J."/>
        </authorList>
    </citation>
    <scope>NUCLEOTIDE SEQUENCE [LARGE SCALE GENOMIC DNA]</scope>
    <source>
        <strain evidence="3">PAMB 00755</strain>
    </source>
</reference>
<dbReference type="Proteomes" id="UP001210865">
    <property type="component" value="Chromosome"/>
</dbReference>
<evidence type="ECO:0000313" key="2">
    <source>
        <dbReference type="EMBL" id="WBO22296.1"/>
    </source>
</evidence>